<dbReference type="PANTHER" id="PTHR24148">
    <property type="entry name" value="ANKYRIN REPEAT DOMAIN-CONTAINING PROTEIN 39 HOMOLOG-RELATED"/>
    <property type="match status" value="1"/>
</dbReference>
<dbReference type="AlphaFoldDB" id="A0A5N6TTP6"/>
<dbReference type="OrthoDB" id="3477286at2759"/>
<dbReference type="InterPro" id="IPR052895">
    <property type="entry name" value="HetReg/Transcr_Mod"/>
</dbReference>
<dbReference type="SUPFAM" id="SSF140860">
    <property type="entry name" value="Pseudo ankyrin repeat-like"/>
    <property type="match status" value="1"/>
</dbReference>
<feature type="domain" description="Heterokaryon incompatibility" evidence="1">
    <location>
        <begin position="62"/>
        <end position="197"/>
    </location>
</feature>
<dbReference type="Pfam" id="PF06985">
    <property type="entry name" value="HET"/>
    <property type="match status" value="1"/>
</dbReference>
<dbReference type="Pfam" id="PF23397">
    <property type="entry name" value="DUF7104"/>
    <property type="match status" value="7"/>
</dbReference>
<dbReference type="PANTHER" id="PTHR24148:SF78">
    <property type="entry name" value="HETEROKARYON INCOMPATIBILITY DOMAIN-CONTAINING PROTEIN"/>
    <property type="match status" value="1"/>
</dbReference>
<organism evidence="2 3">
    <name type="scientific">Aspergillus avenaceus</name>
    <dbReference type="NCBI Taxonomy" id="36643"/>
    <lineage>
        <taxon>Eukaryota</taxon>
        <taxon>Fungi</taxon>
        <taxon>Dikarya</taxon>
        <taxon>Ascomycota</taxon>
        <taxon>Pezizomycotina</taxon>
        <taxon>Eurotiomycetes</taxon>
        <taxon>Eurotiomycetidae</taxon>
        <taxon>Eurotiales</taxon>
        <taxon>Aspergillaceae</taxon>
        <taxon>Aspergillus</taxon>
        <taxon>Aspergillus subgen. Circumdati</taxon>
    </lineage>
</organism>
<reference evidence="2 3" key="1">
    <citation type="submission" date="2019-04" db="EMBL/GenBank/DDBJ databases">
        <title>Friends and foes A comparative genomics study of 23 Aspergillus species from section Flavi.</title>
        <authorList>
            <consortium name="DOE Joint Genome Institute"/>
            <person name="Kjaerbolling I."/>
            <person name="Vesth T."/>
            <person name="Frisvad J.C."/>
            <person name="Nybo J.L."/>
            <person name="Theobald S."/>
            <person name="Kildgaard S."/>
            <person name="Isbrandt T."/>
            <person name="Kuo A."/>
            <person name="Sato A."/>
            <person name="Lyhne E.K."/>
            <person name="Kogle M.E."/>
            <person name="Wiebenga A."/>
            <person name="Kun R.S."/>
            <person name="Lubbers R.J."/>
            <person name="Makela M.R."/>
            <person name="Barry K."/>
            <person name="Chovatia M."/>
            <person name="Clum A."/>
            <person name="Daum C."/>
            <person name="Haridas S."/>
            <person name="He G."/>
            <person name="LaButti K."/>
            <person name="Lipzen A."/>
            <person name="Mondo S."/>
            <person name="Riley R."/>
            <person name="Salamov A."/>
            <person name="Simmons B.A."/>
            <person name="Magnuson J.K."/>
            <person name="Henrissat B."/>
            <person name="Mortensen U.H."/>
            <person name="Larsen T.O."/>
            <person name="Devries R.P."/>
            <person name="Grigoriev I.V."/>
            <person name="Machida M."/>
            <person name="Baker S.E."/>
            <person name="Andersen M.R."/>
        </authorList>
    </citation>
    <scope>NUCLEOTIDE SEQUENCE [LARGE SCALE GENOMIC DNA]</scope>
    <source>
        <strain evidence="2 3">IBT 18842</strain>
    </source>
</reference>
<evidence type="ECO:0000313" key="2">
    <source>
        <dbReference type="EMBL" id="KAE8149489.1"/>
    </source>
</evidence>
<dbReference type="InterPro" id="IPR055530">
    <property type="entry name" value="DUF7104"/>
</dbReference>
<dbReference type="InterPro" id="IPR010730">
    <property type="entry name" value="HET"/>
</dbReference>
<name>A0A5N6TTP6_ASPAV</name>
<evidence type="ECO:0000259" key="1">
    <source>
        <dbReference type="Pfam" id="PF06985"/>
    </source>
</evidence>
<dbReference type="Gene3D" id="1.20.5.340">
    <property type="match status" value="2"/>
</dbReference>
<accession>A0A5N6TTP6</accession>
<gene>
    <name evidence="2" type="ORF">BDV25DRAFT_140746</name>
</gene>
<protein>
    <submittedName>
        <fullName evidence="2">Heterokaryon incompatibility protein-domain-containing protein</fullName>
    </submittedName>
</protein>
<keyword evidence="3" id="KW-1185">Reference proteome</keyword>
<dbReference type="Proteomes" id="UP000325780">
    <property type="component" value="Unassembled WGS sequence"/>
</dbReference>
<sequence>MSSVHEKVSNMDVPSFQYSALPPEPYTTRMIRLLPGSDKNGIIQCEILDYDLAKAGEGEHLYEALSYVWGSSDFTCSIILNGCKLRITESLHTALSYLRSSQLERVLWIDAVCINQKDTDEKNRQIPLMRMIYAQARRVIVWLGEACEDSDDALEAIDRFGRESQRESIEGGREKVRDACQKLLRRVWFRRIWVLQEVGVCQCISIMCGSVQIPGHIFCEGLSRLKVSLPSSVQPVVNFIRGAHLRPASTCGTLPIGELIDMYRTHDATKLHDKVYALLGLSTETMDDEASLKPNYNLQWHEVFKQVTKRVFPSSCSVETWPEAPFAVIKGRGWVLGYVASVSAVEDPSNYGRQKVNVIYNKTAQSLGFDKHWGTEWLLQASAEPVQEGNLILFFKGGLGPIIVNLCHDHFAVVVSTAITLSDREKPSCDVVPAQNDSHIQESLRDIHVTWEISLAGKESKGGPNDLKHSMSGAPQYQEDGCEEAKRLHDTSSILDGIMIEILEAYPLEHTVIQKLLEQRGESLVVSEDVFKAVAANGEEEVMRLLLEQRGESPPLSEDVIIAFAADGDDEVMQMLLEHWGESLTISEQVVKAAAANGDYGHEIMQLLFEHCDDCLPISEEVVKTAVANDFYGDDMIQLLLEHRGKTLPISEDIVKTAAASTSKGHETMPLFLEHWGKSLPMSEDVVKAATTLEWYASRIIGQLLALWGESLPIPEDILEILAASESYERYEMVEVLLAHRGTNLPISEDAVKAAAANETPRSRPQADYGWVDDGYHGFDIIQLFLKYWGDDLPISEGVVKAAAANKHYGHQTIRILFEHRGDHLPFSEEILKAAVANKSHGAEIIKQFSKHFSDAVSTMPYD</sequence>
<proteinExistence type="predicted"/>
<dbReference type="EMBL" id="ML742121">
    <property type="protein sequence ID" value="KAE8149489.1"/>
    <property type="molecule type" value="Genomic_DNA"/>
</dbReference>
<evidence type="ECO:0000313" key="3">
    <source>
        <dbReference type="Proteomes" id="UP000325780"/>
    </source>
</evidence>